<organism evidence="1 2">
    <name type="scientific">Oculimacula yallundae</name>
    <dbReference type="NCBI Taxonomy" id="86028"/>
    <lineage>
        <taxon>Eukaryota</taxon>
        <taxon>Fungi</taxon>
        <taxon>Dikarya</taxon>
        <taxon>Ascomycota</taxon>
        <taxon>Pezizomycotina</taxon>
        <taxon>Leotiomycetes</taxon>
        <taxon>Helotiales</taxon>
        <taxon>Ploettnerulaceae</taxon>
        <taxon>Oculimacula</taxon>
    </lineage>
</organism>
<proteinExistence type="predicted"/>
<reference evidence="1 2" key="1">
    <citation type="journal article" date="2024" name="Commun. Biol.">
        <title>Comparative genomic analysis of thermophilic fungi reveals convergent evolutionary adaptations and gene losses.</title>
        <authorList>
            <person name="Steindorff A.S."/>
            <person name="Aguilar-Pontes M.V."/>
            <person name="Robinson A.J."/>
            <person name="Andreopoulos B."/>
            <person name="LaButti K."/>
            <person name="Kuo A."/>
            <person name="Mondo S."/>
            <person name="Riley R."/>
            <person name="Otillar R."/>
            <person name="Haridas S."/>
            <person name="Lipzen A."/>
            <person name="Grimwood J."/>
            <person name="Schmutz J."/>
            <person name="Clum A."/>
            <person name="Reid I.D."/>
            <person name="Moisan M.C."/>
            <person name="Butler G."/>
            <person name="Nguyen T.T.M."/>
            <person name="Dewar K."/>
            <person name="Conant G."/>
            <person name="Drula E."/>
            <person name="Henrissat B."/>
            <person name="Hansel C."/>
            <person name="Singer S."/>
            <person name="Hutchinson M.I."/>
            <person name="de Vries R.P."/>
            <person name="Natvig D.O."/>
            <person name="Powell A.J."/>
            <person name="Tsang A."/>
            <person name="Grigoriev I.V."/>
        </authorList>
    </citation>
    <scope>NUCLEOTIDE SEQUENCE [LARGE SCALE GENOMIC DNA]</scope>
    <source>
        <strain evidence="1 2">CBS 494.80</strain>
    </source>
</reference>
<keyword evidence="2" id="KW-1185">Reference proteome</keyword>
<dbReference type="EMBL" id="JAZHXI010000001">
    <property type="protein sequence ID" value="KAL2075441.1"/>
    <property type="molecule type" value="Genomic_DNA"/>
</dbReference>
<evidence type="ECO:0008006" key="3">
    <source>
        <dbReference type="Google" id="ProtNLM"/>
    </source>
</evidence>
<dbReference type="Proteomes" id="UP001595075">
    <property type="component" value="Unassembled WGS sequence"/>
</dbReference>
<protein>
    <recommendedName>
        <fullName evidence="3">F-box domain-containing protein</fullName>
    </recommendedName>
</protein>
<comment type="caution">
    <text evidence="1">The sequence shown here is derived from an EMBL/GenBank/DDBJ whole genome shotgun (WGS) entry which is preliminary data.</text>
</comment>
<gene>
    <name evidence="1" type="ORF">VTL71DRAFT_384</name>
</gene>
<accession>A0ABR4D0Z4</accession>
<name>A0ABR4D0Z4_9HELO</name>
<sequence length="479" mass="54914">MAKTSPPYLKLPNELWDVIFSYGFVRSDFLALSYLNKFFNEAVEPSLYSDFTWIPKASAALPTLSKLKDRDIRPYTKTRRSQRPELPKGYFSHQAPYLLLKAILDSPKRAGYVKTARILAPTAEAGVFWDSYHARENGFDDAQFDTCKKTIDLLPPKHRSYWIDGLYKGKLEIIIGILLLRLTGLETIEVRLRDMPTSGSAVLYALRSPLAARPPLYRYPNVKSVSLSVDLKYGKPVRKVQYPDAEDIFHTYHPAPGIFDFTKLENFSLSSCCMGPWNRRLNAATNLKKLTLRHGRVNEHDLAVFLAATPFLEDLECELFYDNTILQYLDCVALKAALMLVKSTLKRLVLDITVHYGGSWSLPWTVSGVMGDLKAFEELRYLDIPAILYSEEIYQASQSASLMSWDETRVDYWGNRLPDGLEWFGIRVGRDSSITYGRLYGVEGCMDAYLRKRGVKRIVHVDYFEDEYDEDDEDDEDDN</sequence>
<evidence type="ECO:0000313" key="1">
    <source>
        <dbReference type="EMBL" id="KAL2075441.1"/>
    </source>
</evidence>
<evidence type="ECO:0000313" key="2">
    <source>
        <dbReference type="Proteomes" id="UP001595075"/>
    </source>
</evidence>